<reference evidence="2 3" key="1">
    <citation type="submission" date="2020-07" db="EMBL/GenBank/DDBJ databases">
        <title>Sequencing the genomes of 1000 actinobacteria strains.</title>
        <authorList>
            <person name="Klenk H.-P."/>
        </authorList>
    </citation>
    <scope>NUCLEOTIDE SEQUENCE [LARGE SCALE GENOMIC DNA]</scope>
    <source>
        <strain evidence="2 3">DSM 22083</strain>
    </source>
</reference>
<gene>
    <name evidence="2" type="ORF">BKA15_001768</name>
</gene>
<dbReference type="InterPro" id="IPR016181">
    <property type="entry name" value="Acyl_CoA_acyltransferase"/>
</dbReference>
<accession>A0A7Y9L863</accession>
<organism evidence="2 3">
    <name type="scientific">Microlunatus parietis</name>
    <dbReference type="NCBI Taxonomy" id="682979"/>
    <lineage>
        <taxon>Bacteria</taxon>
        <taxon>Bacillati</taxon>
        <taxon>Actinomycetota</taxon>
        <taxon>Actinomycetes</taxon>
        <taxon>Propionibacteriales</taxon>
        <taxon>Propionibacteriaceae</taxon>
        <taxon>Microlunatus</taxon>
    </lineage>
</organism>
<keyword evidence="2" id="KW-0808">Transferase</keyword>
<comment type="caution">
    <text evidence="2">The sequence shown here is derived from an EMBL/GenBank/DDBJ whole genome shotgun (WGS) entry which is preliminary data.</text>
</comment>
<dbReference type="Gene3D" id="3.40.630.30">
    <property type="match status" value="1"/>
</dbReference>
<protein>
    <submittedName>
        <fullName evidence="2">GNAT superfamily N-acetyltransferase</fullName>
    </submittedName>
</protein>
<evidence type="ECO:0000313" key="2">
    <source>
        <dbReference type="EMBL" id="NYE70439.1"/>
    </source>
</evidence>
<dbReference type="InterPro" id="IPR000182">
    <property type="entry name" value="GNAT_dom"/>
</dbReference>
<dbReference type="PROSITE" id="PS51186">
    <property type="entry name" value="GNAT"/>
    <property type="match status" value="1"/>
</dbReference>
<feature type="domain" description="N-acetyltransferase" evidence="1">
    <location>
        <begin position="17"/>
        <end position="174"/>
    </location>
</feature>
<dbReference type="GO" id="GO:0016747">
    <property type="term" value="F:acyltransferase activity, transferring groups other than amino-acyl groups"/>
    <property type="evidence" value="ECO:0007669"/>
    <property type="project" value="InterPro"/>
</dbReference>
<sequence length="182" mass="20061">MAAPPHPEPVSRAEPQLRLVDLGTGSPDAVALAALIDELEQRRWVEMTAAWHLESRVLGAFDEDGTAVGLLRYVIQPIGPENDCQQSIIDGEALTEAKILAFGTRPDRRRQGIGLALQRRAIADAAAAGCWQVRSHSAGGYRANHRLKFRLGFAFHPEVRGGDDRGGYFILPLRNQFRRVSE</sequence>
<dbReference type="Pfam" id="PF00583">
    <property type="entry name" value="Acetyltransf_1"/>
    <property type="match status" value="1"/>
</dbReference>
<evidence type="ECO:0000313" key="3">
    <source>
        <dbReference type="Proteomes" id="UP000569914"/>
    </source>
</evidence>
<name>A0A7Y9L863_9ACTN</name>
<proteinExistence type="predicted"/>
<dbReference type="Proteomes" id="UP000569914">
    <property type="component" value="Unassembled WGS sequence"/>
</dbReference>
<dbReference type="SUPFAM" id="SSF55729">
    <property type="entry name" value="Acyl-CoA N-acyltransferases (Nat)"/>
    <property type="match status" value="1"/>
</dbReference>
<evidence type="ECO:0000259" key="1">
    <source>
        <dbReference type="PROSITE" id="PS51186"/>
    </source>
</evidence>
<dbReference type="EMBL" id="JACCBU010000001">
    <property type="protein sequence ID" value="NYE70439.1"/>
    <property type="molecule type" value="Genomic_DNA"/>
</dbReference>
<keyword evidence="3" id="KW-1185">Reference proteome</keyword>
<dbReference type="AlphaFoldDB" id="A0A7Y9L863"/>